<dbReference type="EMBL" id="JACCBK010000001">
    <property type="protein sequence ID" value="NYD84918.1"/>
    <property type="molecule type" value="Genomic_DNA"/>
</dbReference>
<dbReference type="SUPFAM" id="SSF75005">
    <property type="entry name" value="Arabinanase/levansucrase/invertase"/>
    <property type="match status" value="1"/>
</dbReference>
<dbReference type="EMBL" id="BONN01000002">
    <property type="protein sequence ID" value="GIG31988.1"/>
    <property type="molecule type" value="Genomic_DNA"/>
</dbReference>
<dbReference type="Proteomes" id="UP000577956">
    <property type="component" value="Unassembled WGS sequence"/>
</dbReference>
<dbReference type="RefSeq" id="WP_203793427.1">
    <property type="nucleotide sequence ID" value="NZ_BAABFI010000003.1"/>
</dbReference>
<reference evidence="1 4" key="2">
    <citation type="submission" date="2021-01" db="EMBL/GenBank/DDBJ databases">
        <title>Whole genome shotgun sequence of Cellulomonas oligotrophica NBRC 109435.</title>
        <authorList>
            <person name="Komaki H."/>
            <person name="Tamura T."/>
        </authorList>
    </citation>
    <scope>NUCLEOTIDE SEQUENCE [LARGE SCALE GENOMIC DNA]</scope>
    <source>
        <strain evidence="1 4">NBRC 109435</strain>
    </source>
</reference>
<accession>A0A7Y9JVS5</accession>
<dbReference type="Gene3D" id="2.115.10.20">
    <property type="entry name" value="Glycosyl hydrolase domain, family 43"/>
    <property type="match status" value="1"/>
</dbReference>
<evidence type="ECO:0000313" key="2">
    <source>
        <dbReference type="EMBL" id="NYD84918.1"/>
    </source>
</evidence>
<keyword evidence="4" id="KW-1185">Reference proteome</keyword>
<reference evidence="2 3" key="1">
    <citation type="submission" date="2020-07" db="EMBL/GenBank/DDBJ databases">
        <title>Sequencing the genomes of 1000 actinobacteria strains.</title>
        <authorList>
            <person name="Klenk H.-P."/>
        </authorList>
    </citation>
    <scope>NUCLEOTIDE SEQUENCE [LARGE SCALE GENOMIC DNA]</scope>
    <source>
        <strain evidence="2 3">DSM 24482</strain>
    </source>
</reference>
<evidence type="ECO:0000313" key="4">
    <source>
        <dbReference type="Proteomes" id="UP000618382"/>
    </source>
</evidence>
<evidence type="ECO:0008006" key="5">
    <source>
        <dbReference type="Google" id="ProtNLM"/>
    </source>
</evidence>
<name>A0A7Y9JVS5_9CELL</name>
<organism evidence="2 3">
    <name type="scientific">Cellulomonas oligotrophica</name>
    <dbReference type="NCBI Taxonomy" id="931536"/>
    <lineage>
        <taxon>Bacteria</taxon>
        <taxon>Bacillati</taxon>
        <taxon>Actinomycetota</taxon>
        <taxon>Actinomycetes</taxon>
        <taxon>Micrococcales</taxon>
        <taxon>Cellulomonadaceae</taxon>
        <taxon>Cellulomonas</taxon>
    </lineage>
</organism>
<dbReference type="AlphaFoldDB" id="A0A7Y9JVS5"/>
<protein>
    <recommendedName>
        <fullName evidence="5">Glycosyl hydrolase family 32 N-terminal domain-containing protein</fullName>
    </recommendedName>
</protein>
<dbReference type="InterPro" id="IPR023296">
    <property type="entry name" value="Glyco_hydro_beta-prop_sf"/>
</dbReference>
<evidence type="ECO:0000313" key="1">
    <source>
        <dbReference type="EMBL" id="GIG31988.1"/>
    </source>
</evidence>
<gene>
    <name evidence="2" type="ORF">BKA21_000467</name>
    <name evidence="1" type="ORF">Col01nite_11470</name>
</gene>
<dbReference type="Proteomes" id="UP000618382">
    <property type="component" value="Unassembled WGS sequence"/>
</dbReference>
<proteinExistence type="predicted"/>
<evidence type="ECO:0000313" key="3">
    <source>
        <dbReference type="Proteomes" id="UP000577956"/>
    </source>
</evidence>
<sequence>MTPRAHPVHDLRVLWDMLDGPVPRGVLGLSDPDVHEVDGRWVMLVGGFSTSFRNRLHRATLPAGADVGLDGWRLDRDARGRLVALVPDGRRGTWDAAGMHTPAYVPPHRGAPARVYYAGRRTSRRYGPGSAYTAGALEQRPDGGWERLPGALVRGDDERPSALEPTIVPVADGYRMWFLAAPHEVGPGEQPDFEIRVADSEDGITWSPPQSFATAAEGFFDSAVYRTVAGWSMLLARGTNLHGTQPFPAQGLWRIRAAESSARRAAWSAPERVLDTDLPTTPRWAGRGVCGPSVATRRDGSQVVFFTGTHEAPAWWRLALHRLRARRRPPVPAPYLLATGGAELAP</sequence>
<comment type="caution">
    <text evidence="2">The sequence shown here is derived from an EMBL/GenBank/DDBJ whole genome shotgun (WGS) entry which is preliminary data.</text>
</comment>